<name>A0A3S4RQQ5_9SPHI</name>
<sequence>MASFKIFSQSDMLNLVNIRKGEIKLGERVAYYDQQETISIDSLKQSSAKFVLLGIPEDIGVRANYGTGGADTAWKPTLKAFLNLQQNPFLKGEDILVLGEFEISENPSTDVTELRNAVKEIDDLVFPIIQTIVLSGKIPIVIGGGHNNCYPIIKGASLAKGEAIDVLNIDAHTDLRDPSEGRHSGNGFSTAIMAGFLEQYRIFGLHENYISEAQLNFIAANKRIKATYFDNLLSNGEDLPSVLQILLKDVKLPLGLEIDLDSITGILSSAATPTGFSLNEVRQLILTAQKEFCYLHLCEGAMQLIDGRREETIGKTIAYLISDFIKALRPRNVEQPSS</sequence>
<dbReference type="Proteomes" id="UP000284120">
    <property type="component" value="Unassembled WGS sequence"/>
</dbReference>
<comment type="similarity">
    <text evidence="3">Belongs to the arginase family.</text>
</comment>
<evidence type="ECO:0000256" key="2">
    <source>
        <dbReference type="ARBA" id="ARBA00022801"/>
    </source>
</evidence>
<dbReference type="RefSeq" id="WP_113647579.1">
    <property type="nucleotide sequence ID" value="NZ_QMHN01000003.1"/>
</dbReference>
<keyword evidence="5" id="KW-1185">Reference proteome</keyword>
<evidence type="ECO:0000313" key="4">
    <source>
        <dbReference type="EMBL" id="RWU07669.1"/>
    </source>
</evidence>
<dbReference type="PANTHER" id="PTHR11358:SF26">
    <property type="entry name" value="GUANIDINO ACID HYDROLASE, MITOCHONDRIAL"/>
    <property type="match status" value="1"/>
</dbReference>
<evidence type="ECO:0000256" key="3">
    <source>
        <dbReference type="PROSITE-ProRule" id="PRU00742"/>
    </source>
</evidence>
<dbReference type="CDD" id="cd09988">
    <property type="entry name" value="Formimidoylglutamase"/>
    <property type="match status" value="1"/>
</dbReference>
<dbReference type="Pfam" id="PF00491">
    <property type="entry name" value="Arginase"/>
    <property type="match status" value="1"/>
</dbReference>
<dbReference type="Gene3D" id="3.40.800.10">
    <property type="entry name" value="Ureohydrolase domain"/>
    <property type="match status" value="1"/>
</dbReference>
<keyword evidence="2" id="KW-0378">Hydrolase</keyword>
<dbReference type="SUPFAM" id="SSF52768">
    <property type="entry name" value="Arginase/deacetylase"/>
    <property type="match status" value="1"/>
</dbReference>
<dbReference type="GO" id="GO:0046872">
    <property type="term" value="F:metal ion binding"/>
    <property type="evidence" value="ECO:0007669"/>
    <property type="project" value="UniProtKB-KW"/>
</dbReference>
<reference evidence="4 5" key="1">
    <citation type="submission" date="2018-06" db="EMBL/GenBank/DDBJ databases">
        <title>Pedobacter endophyticus sp. nov., an endophytic bacterium isolated from a leaf of Triticum aestivum.</title>
        <authorList>
            <person name="Zhang L."/>
        </authorList>
    </citation>
    <scope>NUCLEOTIDE SEQUENCE [LARGE SCALE GENOMIC DNA]</scope>
    <source>
        <strain evidence="4 5">CM134L-2</strain>
    </source>
</reference>
<dbReference type="AlphaFoldDB" id="A0A3S4RQQ5"/>
<dbReference type="PROSITE" id="PS51409">
    <property type="entry name" value="ARGINASE_2"/>
    <property type="match status" value="1"/>
</dbReference>
<dbReference type="OrthoDB" id="9788689at2"/>
<comment type="caution">
    <text evidence="4">The sequence shown here is derived from an EMBL/GenBank/DDBJ whole genome shotgun (WGS) entry which is preliminary data.</text>
</comment>
<dbReference type="InterPro" id="IPR006035">
    <property type="entry name" value="Ureohydrolase"/>
</dbReference>
<dbReference type="EMBL" id="SAYW01000003">
    <property type="protein sequence ID" value="RWU07669.1"/>
    <property type="molecule type" value="Genomic_DNA"/>
</dbReference>
<accession>A0A3S4RQQ5</accession>
<protein>
    <submittedName>
        <fullName evidence="4">Arginase</fullName>
    </submittedName>
</protein>
<evidence type="ECO:0000256" key="1">
    <source>
        <dbReference type="ARBA" id="ARBA00022723"/>
    </source>
</evidence>
<dbReference type="GO" id="GO:0033389">
    <property type="term" value="P:putrescine biosynthetic process from arginine, via agmatine"/>
    <property type="evidence" value="ECO:0007669"/>
    <property type="project" value="TreeGrafter"/>
</dbReference>
<organism evidence="4 5">
    <name type="scientific">Pedobacter chitinilyticus</name>
    <dbReference type="NCBI Taxonomy" id="2233776"/>
    <lineage>
        <taxon>Bacteria</taxon>
        <taxon>Pseudomonadati</taxon>
        <taxon>Bacteroidota</taxon>
        <taxon>Sphingobacteriia</taxon>
        <taxon>Sphingobacteriales</taxon>
        <taxon>Sphingobacteriaceae</taxon>
        <taxon>Pedobacter</taxon>
    </lineage>
</organism>
<keyword evidence="1" id="KW-0479">Metal-binding</keyword>
<dbReference type="GO" id="GO:0008783">
    <property type="term" value="F:agmatinase activity"/>
    <property type="evidence" value="ECO:0007669"/>
    <property type="project" value="TreeGrafter"/>
</dbReference>
<dbReference type="InterPro" id="IPR023696">
    <property type="entry name" value="Ureohydrolase_dom_sf"/>
</dbReference>
<dbReference type="PANTHER" id="PTHR11358">
    <property type="entry name" value="ARGINASE/AGMATINASE"/>
    <property type="match status" value="1"/>
</dbReference>
<gene>
    <name evidence="4" type="ORF">DPV69_11855</name>
</gene>
<proteinExistence type="inferred from homology"/>
<evidence type="ECO:0000313" key="5">
    <source>
        <dbReference type="Proteomes" id="UP000284120"/>
    </source>
</evidence>